<evidence type="ECO:0000313" key="3">
    <source>
        <dbReference type="Proteomes" id="UP000054350"/>
    </source>
</evidence>
<dbReference type="EMBL" id="GG745336">
    <property type="protein sequence ID" value="KNE60747.1"/>
    <property type="molecule type" value="Genomic_DNA"/>
</dbReference>
<dbReference type="VEuPathDB" id="FungiDB:AMAG_06108"/>
<keyword evidence="3" id="KW-1185">Reference proteome</keyword>
<gene>
    <name evidence="2" type="ORF">AMAG_06108</name>
</gene>
<dbReference type="Proteomes" id="UP000054350">
    <property type="component" value="Unassembled WGS sequence"/>
</dbReference>
<protein>
    <submittedName>
        <fullName evidence="2">Uncharacterized protein</fullName>
    </submittedName>
</protein>
<proteinExistence type="predicted"/>
<evidence type="ECO:0000313" key="2">
    <source>
        <dbReference type="EMBL" id="KNE60747.1"/>
    </source>
</evidence>
<organism evidence="2 3">
    <name type="scientific">Allomyces macrogynus (strain ATCC 38327)</name>
    <name type="common">Allomyces javanicus var. macrogynus</name>
    <dbReference type="NCBI Taxonomy" id="578462"/>
    <lineage>
        <taxon>Eukaryota</taxon>
        <taxon>Fungi</taxon>
        <taxon>Fungi incertae sedis</taxon>
        <taxon>Blastocladiomycota</taxon>
        <taxon>Blastocladiomycetes</taxon>
        <taxon>Blastocladiales</taxon>
        <taxon>Blastocladiaceae</taxon>
        <taxon>Allomyces</taxon>
    </lineage>
</organism>
<feature type="region of interest" description="Disordered" evidence="1">
    <location>
        <begin position="179"/>
        <end position="220"/>
    </location>
</feature>
<sequence length="220" mass="22663">MIQTTTTAVPATRLQRTRRLHPIRPGARPPAVPQALYRACPLRASVRPCATLPGTQDSRYCKGGSSLRRTKSARVLTLTPSPPNSRPSTRGASLPTGVHELVAALAAAHAAGVLLGLSIGVVHAVETAALMAYAVAHVGHAAAAAVASAHFAHWARVVAAMWDAVDCLNEVIASVVGGGGGTVAPATEGNDGGEYEDEEEEDVDVVDGDEEQEAAEPGDE</sequence>
<feature type="compositionally biased region" description="Acidic residues" evidence="1">
    <location>
        <begin position="191"/>
        <end position="220"/>
    </location>
</feature>
<reference evidence="2 3" key="1">
    <citation type="submission" date="2009-11" db="EMBL/GenBank/DDBJ databases">
        <title>Annotation of Allomyces macrogynus ATCC 38327.</title>
        <authorList>
            <consortium name="The Broad Institute Genome Sequencing Platform"/>
            <person name="Russ C."/>
            <person name="Cuomo C."/>
            <person name="Burger G."/>
            <person name="Gray M.W."/>
            <person name="Holland P.W.H."/>
            <person name="King N."/>
            <person name="Lang F.B.F."/>
            <person name="Roger A.J."/>
            <person name="Ruiz-Trillo I."/>
            <person name="Young S.K."/>
            <person name="Zeng Q."/>
            <person name="Gargeya S."/>
            <person name="Fitzgerald M."/>
            <person name="Haas B."/>
            <person name="Abouelleil A."/>
            <person name="Alvarado L."/>
            <person name="Arachchi H.M."/>
            <person name="Berlin A."/>
            <person name="Chapman S.B."/>
            <person name="Gearin G."/>
            <person name="Goldberg J."/>
            <person name="Griggs A."/>
            <person name="Gujja S."/>
            <person name="Hansen M."/>
            <person name="Heiman D."/>
            <person name="Howarth C."/>
            <person name="Larimer J."/>
            <person name="Lui A."/>
            <person name="MacDonald P.J.P."/>
            <person name="McCowen C."/>
            <person name="Montmayeur A."/>
            <person name="Murphy C."/>
            <person name="Neiman D."/>
            <person name="Pearson M."/>
            <person name="Priest M."/>
            <person name="Roberts A."/>
            <person name="Saif S."/>
            <person name="Shea T."/>
            <person name="Sisk P."/>
            <person name="Stolte C."/>
            <person name="Sykes S."/>
            <person name="Wortman J."/>
            <person name="Nusbaum C."/>
            <person name="Birren B."/>
        </authorList>
    </citation>
    <scope>NUCLEOTIDE SEQUENCE [LARGE SCALE GENOMIC DNA]</scope>
    <source>
        <strain evidence="2 3">ATCC 38327</strain>
    </source>
</reference>
<evidence type="ECO:0000256" key="1">
    <source>
        <dbReference type="SAM" id="MobiDB-lite"/>
    </source>
</evidence>
<dbReference type="AlphaFoldDB" id="A0A0L0SE82"/>
<reference evidence="3" key="2">
    <citation type="submission" date="2009-11" db="EMBL/GenBank/DDBJ databases">
        <title>The Genome Sequence of Allomyces macrogynus strain ATCC 38327.</title>
        <authorList>
            <consortium name="The Broad Institute Genome Sequencing Platform"/>
            <person name="Russ C."/>
            <person name="Cuomo C."/>
            <person name="Shea T."/>
            <person name="Young S.K."/>
            <person name="Zeng Q."/>
            <person name="Koehrsen M."/>
            <person name="Haas B."/>
            <person name="Borodovsky M."/>
            <person name="Guigo R."/>
            <person name="Alvarado L."/>
            <person name="Berlin A."/>
            <person name="Borenstein D."/>
            <person name="Chen Z."/>
            <person name="Engels R."/>
            <person name="Freedman E."/>
            <person name="Gellesch M."/>
            <person name="Goldberg J."/>
            <person name="Griggs A."/>
            <person name="Gujja S."/>
            <person name="Heiman D."/>
            <person name="Hepburn T."/>
            <person name="Howarth C."/>
            <person name="Jen D."/>
            <person name="Larson L."/>
            <person name="Lewis B."/>
            <person name="Mehta T."/>
            <person name="Park D."/>
            <person name="Pearson M."/>
            <person name="Roberts A."/>
            <person name="Saif S."/>
            <person name="Shenoy N."/>
            <person name="Sisk P."/>
            <person name="Stolte C."/>
            <person name="Sykes S."/>
            <person name="Walk T."/>
            <person name="White J."/>
            <person name="Yandava C."/>
            <person name="Burger G."/>
            <person name="Gray M.W."/>
            <person name="Holland P.W.H."/>
            <person name="King N."/>
            <person name="Lang F.B.F."/>
            <person name="Roger A.J."/>
            <person name="Ruiz-Trillo I."/>
            <person name="Lander E."/>
            <person name="Nusbaum C."/>
        </authorList>
    </citation>
    <scope>NUCLEOTIDE SEQUENCE [LARGE SCALE GENOMIC DNA]</scope>
    <source>
        <strain evidence="3">ATCC 38327</strain>
    </source>
</reference>
<accession>A0A0L0SE82</accession>
<name>A0A0L0SE82_ALLM3</name>